<dbReference type="VEuPathDB" id="TriTrypDB:TcIL3000_0_55910"/>
<evidence type="ECO:0000313" key="1">
    <source>
        <dbReference type="EMBL" id="CCD15025.1"/>
    </source>
</evidence>
<dbReference type="AlphaFoldDB" id="F9WCN0"/>
<proteinExistence type="predicted"/>
<protein>
    <submittedName>
        <fullName evidence="1">WGS project CAEQ00000000 data, annotated contig 2249</fullName>
    </submittedName>
</protein>
<accession>F9WCN0</accession>
<gene>
    <name evidence="1" type="ORF">TCIL3000_0_55910</name>
</gene>
<reference evidence="2" key="1">
    <citation type="submission" date="2011-07" db="EMBL/GenBank/DDBJ databases">
        <title>Divergent evolution of antigenic variation in African trypanosomes.</title>
        <authorList>
            <person name="Jackson A.P."/>
            <person name="Berry A."/>
            <person name="Allison H.C."/>
            <person name="Burton P."/>
            <person name="Anderson J."/>
            <person name="Aslett M."/>
            <person name="Brown R."/>
            <person name="Corton N."/>
            <person name="Harris D."/>
            <person name="Hauser H."/>
            <person name="Gamble J."/>
            <person name="Gilderthorp R."/>
            <person name="McQuillan J."/>
            <person name="Quail M.A."/>
            <person name="Sanders M."/>
            <person name="Van Tonder A."/>
            <person name="Ginger M.L."/>
            <person name="Donelson J.E."/>
            <person name="Field M.C."/>
            <person name="Barry J.D."/>
            <person name="Berriman M."/>
            <person name="Hertz-Fowler C."/>
        </authorList>
    </citation>
    <scope>NUCLEOTIDE SEQUENCE [LARGE SCALE GENOMIC DNA]</scope>
    <source>
        <strain evidence="2">IL3000</strain>
    </source>
</reference>
<dbReference type="EMBL" id="CAEQ01001741">
    <property type="protein sequence ID" value="CCD15025.1"/>
    <property type="molecule type" value="Genomic_DNA"/>
</dbReference>
<reference evidence="1 2" key="2">
    <citation type="journal article" date="2012" name="Proc. Natl. Acad. Sci. U.S.A.">
        <title>Antigenic diversity is generated by distinct evolutionary mechanisms in African trypanosome species.</title>
        <authorList>
            <person name="Jackson A.P."/>
            <person name="Berry A."/>
            <person name="Aslett M."/>
            <person name="Allison H.C."/>
            <person name="Burton P."/>
            <person name="Vavrova-Anderson J."/>
            <person name="Brown R."/>
            <person name="Browne H."/>
            <person name="Corton N."/>
            <person name="Hauser H."/>
            <person name="Gamble J."/>
            <person name="Gilderthorp R."/>
            <person name="Marcello L."/>
            <person name="McQuillan J."/>
            <person name="Otto T.D."/>
            <person name="Quail M.A."/>
            <person name="Sanders M.J."/>
            <person name="van Tonder A."/>
            <person name="Ginger M.L."/>
            <person name="Field M.C."/>
            <person name="Barry J.D."/>
            <person name="Hertz-Fowler C."/>
            <person name="Berriman M."/>
        </authorList>
    </citation>
    <scope>NUCLEOTIDE SEQUENCE [LARGE SCALE GENOMIC DNA]</scope>
    <source>
        <strain evidence="1 2">IL3000</strain>
    </source>
</reference>
<name>F9WCN0_TRYCI</name>
<organism evidence="1 2">
    <name type="scientific">Trypanosoma congolense (strain IL3000)</name>
    <dbReference type="NCBI Taxonomy" id="1068625"/>
    <lineage>
        <taxon>Eukaryota</taxon>
        <taxon>Discoba</taxon>
        <taxon>Euglenozoa</taxon>
        <taxon>Kinetoplastea</taxon>
        <taxon>Metakinetoplastina</taxon>
        <taxon>Trypanosomatida</taxon>
        <taxon>Trypanosomatidae</taxon>
        <taxon>Trypanosoma</taxon>
        <taxon>Nannomonas</taxon>
    </lineage>
</organism>
<keyword evidence="2" id="KW-1185">Reference proteome</keyword>
<dbReference type="Proteomes" id="UP000000702">
    <property type="component" value="Unassembled WGS sequence"/>
</dbReference>
<evidence type="ECO:0000313" key="2">
    <source>
        <dbReference type="Proteomes" id="UP000000702"/>
    </source>
</evidence>
<sequence length="206" mass="23714">MQKKPTRNNSTTSYVNHLHVAPPLEPDIESAPKVFKARLPEPTWSSAHRSSLRLLAGGNPISLGDVSEAQTILFCCHQRFWWRRYPRCKSSPSCSLRKARPSTRSLLEDKAHLHTRSGVVAIRHHLNKTPIRRPSHNANTFDILWLWRESSKEPRYSSVLERRETKMICRHSSAGQTTQHSILKEGQLVHLSPKRRGSHAAVFFFW</sequence>
<comment type="caution">
    <text evidence="1">The sequence shown here is derived from an EMBL/GenBank/DDBJ whole genome shotgun (WGS) entry which is preliminary data.</text>
</comment>